<dbReference type="AlphaFoldDB" id="A0A9P1CGP7"/>
<name>A0A9P1CGP7_9DINO</name>
<reference evidence="2" key="1">
    <citation type="submission" date="2022-10" db="EMBL/GenBank/DDBJ databases">
        <authorList>
            <person name="Chen Y."/>
            <person name="Dougan E. K."/>
            <person name="Chan C."/>
            <person name="Rhodes N."/>
            <person name="Thang M."/>
        </authorList>
    </citation>
    <scope>NUCLEOTIDE SEQUENCE</scope>
</reference>
<evidence type="ECO:0000313" key="2">
    <source>
        <dbReference type="EMBL" id="CAI3991604.1"/>
    </source>
</evidence>
<protein>
    <submittedName>
        <fullName evidence="2">Uncharacterized protein</fullName>
    </submittedName>
</protein>
<gene>
    <name evidence="2" type="ORF">C1SCF055_LOCUS18501</name>
</gene>
<keyword evidence="4" id="KW-1185">Reference proteome</keyword>
<dbReference type="EMBL" id="CAMXCT030001611">
    <property type="protein sequence ID" value="CAL4778916.1"/>
    <property type="molecule type" value="Genomic_DNA"/>
</dbReference>
<comment type="caution">
    <text evidence="2">The sequence shown here is derived from an EMBL/GenBank/DDBJ whole genome shotgun (WGS) entry which is preliminary data.</text>
</comment>
<sequence length="114" mass="13111">MSRKFKAAGLLSRVEAALQKRRRSLSFLEEVLNACREQQMDMQEPRVAKALDLYERLKRLRKELAVAREQKQLLELRDALTSAEELQFWDSEVVVAETSFTALLSEATRSNGVL</sequence>
<dbReference type="EMBL" id="CAMXCT020001611">
    <property type="protein sequence ID" value="CAL1144979.1"/>
    <property type="molecule type" value="Genomic_DNA"/>
</dbReference>
<accession>A0A9P1CGP7</accession>
<reference evidence="3 4" key="2">
    <citation type="submission" date="2024-05" db="EMBL/GenBank/DDBJ databases">
        <authorList>
            <person name="Chen Y."/>
            <person name="Shah S."/>
            <person name="Dougan E. K."/>
            <person name="Thang M."/>
            <person name="Chan C."/>
        </authorList>
    </citation>
    <scope>NUCLEOTIDE SEQUENCE [LARGE SCALE GENOMIC DNA]</scope>
</reference>
<organism evidence="2">
    <name type="scientific">Cladocopium goreaui</name>
    <dbReference type="NCBI Taxonomy" id="2562237"/>
    <lineage>
        <taxon>Eukaryota</taxon>
        <taxon>Sar</taxon>
        <taxon>Alveolata</taxon>
        <taxon>Dinophyceae</taxon>
        <taxon>Suessiales</taxon>
        <taxon>Symbiodiniaceae</taxon>
        <taxon>Cladocopium</taxon>
    </lineage>
</organism>
<dbReference type="EMBL" id="CAMXCT010001611">
    <property type="protein sequence ID" value="CAI3991604.1"/>
    <property type="molecule type" value="Genomic_DNA"/>
</dbReference>
<dbReference type="Proteomes" id="UP001152797">
    <property type="component" value="Unassembled WGS sequence"/>
</dbReference>
<evidence type="ECO:0000313" key="4">
    <source>
        <dbReference type="Proteomes" id="UP001152797"/>
    </source>
</evidence>
<feature type="coiled-coil region" evidence="1">
    <location>
        <begin position="50"/>
        <end position="86"/>
    </location>
</feature>
<evidence type="ECO:0000256" key="1">
    <source>
        <dbReference type="SAM" id="Coils"/>
    </source>
</evidence>
<proteinExistence type="predicted"/>
<keyword evidence="1" id="KW-0175">Coiled coil</keyword>
<evidence type="ECO:0000313" key="3">
    <source>
        <dbReference type="EMBL" id="CAL4778916.1"/>
    </source>
</evidence>